<accession>A0AAN5Z0J6</accession>
<evidence type="ECO:0000256" key="7">
    <source>
        <dbReference type="ARBA" id="ARBA00022801"/>
    </source>
</evidence>
<evidence type="ECO:0000256" key="2">
    <source>
        <dbReference type="ARBA" id="ARBA00005300"/>
    </source>
</evidence>
<dbReference type="SUPFAM" id="SSF53098">
    <property type="entry name" value="Ribonuclease H-like"/>
    <property type="match status" value="1"/>
</dbReference>
<comment type="catalytic activity">
    <reaction evidence="1">
        <text>Endonucleolytic cleavage to 5'-phosphomonoester.</text>
        <dbReference type="EC" id="3.1.26.4"/>
    </reaction>
</comment>
<comment type="caution">
    <text evidence="9">The sequence shown here is derived from an EMBL/GenBank/DDBJ whole genome shotgun (WGS) entry which is preliminary data.</text>
</comment>
<keyword evidence="4" id="KW-0540">Nuclease</keyword>
<evidence type="ECO:0000256" key="4">
    <source>
        <dbReference type="ARBA" id="ARBA00022722"/>
    </source>
</evidence>
<feature type="domain" description="RNase H type-1" evidence="8">
    <location>
        <begin position="141"/>
        <end position="301"/>
    </location>
</feature>
<dbReference type="Pfam" id="PF00075">
    <property type="entry name" value="RNase_H"/>
    <property type="match status" value="1"/>
</dbReference>
<dbReference type="Proteomes" id="UP000537989">
    <property type="component" value="Unassembled WGS sequence"/>
</dbReference>
<dbReference type="GO" id="GO:0043137">
    <property type="term" value="P:DNA replication, removal of RNA primer"/>
    <property type="evidence" value="ECO:0007669"/>
    <property type="project" value="TreeGrafter"/>
</dbReference>
<keyword evidence="10" id="KW-1185">Reference proteome</keyword>
<dbReference type="GO" id="GO:0004523">
    <property type="term" value="F:RNA-DNA hybrid ribonuclease activity"/>
    <property type="evidence" value="ECO:0007669"/>
    <property type="project" value="UniProtKB-EC"/>
</dbReference>
<dbReference type="InterPro" id="IPR050092">
    <property type="entry name" value="RNase_H"/>
</dbReference>
<proteinExistence type="inferred from homology"/>
<evidence type="ECO:0000256" key="1">
    <source>
        <dbReference type="ARBA" id="ARBA00000077"/>
    </source>
</evidence>
<name>A0AAN5Z0J6_FUSAU</name>
<sequence>MKPWENTPLELPDGRLVCRPHRLVICGSCTVDYSFMDEALQESDQEDLYSDDEALGEYDTEVLRKQLAARIRTDTPPGVSDVLDTSDIPDTSDTYVLRRGVGRVLPTIFVPPSSEAPQTLFPAGIGREAIPNVIRFIHRNDPKTLLIYTDGACINNGQSDPQAGWAFSFRPHKSDAKGYASGRLEHEGPFGDGHQQTSNRAELRAVIGALRFRNWKAEGFARLVLATDSEYVVKGATEWVDGWLARNWRTSARAPVKNRDLWETLLGEMERWDERGLRIHLWRIPREWNADADRAAKEGARMDDRATYRDIMGVYC</sequence>
<gene>
    <name evidence="9" type="ORF">FAUST_11377</name>
</gene>
<dbReference type="PANTHER" id="PTHR10642">
    <property type="entry name" value="RIBONUCLEASE H1"/>
    <property type="match status" value="1"/>
</dbReference>
<dbReference type="PANTHER" id="PTHR10642:SF26">
    <property type="entry name" value="RIBONUCLEASE H1"/>
    <property type="match status" value="1"/>
</dbReference>
<dbReference type="InterPro" id="IPR002156">
    <property type="entry name" value="RNaseH_domain"/>
</dbReference>
<dbReference type="EC" id="3.1.26.4" evidence="3"/>
<dbReference type="InterPro" id="IPR012337">
    <property type="entry name" value="RNaseH-like_sf"/>
</dbReference>
<dbReference type="GO" id="GO:0003676">
    <property type="term" value="F:nucleic acid binding"/>
    <property type="evidence" value="ECO:0007669"/>
    <property type="project" value="InterPro"/>
</dbReference>
<comment type="similarity">
    <text evidence="2">Belongs to the RNase H family.</text>
</comment>
<dbReference type="AlphaFoldDB" id="A0AAN5Z0J6"/>
<dbReference type="EMBL" id="JAAMOD010000514">
    <property type="protein sequence ID" value="KAF5228024.1"/>
    <property type="molecule type" value="Genomic_DNA"/>
</dbReference>
<evidence type="ECO:0000256" key="3">
    <source>
        <dbReference type="ARBA" id="ARBA00012180"/>
    </source>
</evidence>
<organism evidence="9 10">
    <name type="scientific">Fusarium austroamericanum</name>
    <dbReference type="NCBI Taxonomy" id="282268"/>
    <lineage>
        <taxon>Eukaryota</taxon>
        <taxon>Fungi</taxon>
        <taxon>Dikarya</taxon>
        <taxon>Ascomycota</taxon>
        <taxon>Pezizomycotina</taxon>
        <taxon>Sordariomycetes</taxon>
        <taxon>Hypocreomycetidae</taxon>
        <taxon>Hypocreales</taxon>
        <taxon>Nectriaceae</taxon>
        <taxon>Fusarium</taxon>
    </lineage>
</organism>
<protein>
    <recommendedName>
        <fullName evidence="3">ribonuclease H</fullName>
        <ecNumber evidence="3">3.1.26.4</ecNumber>
    </recommendedName>
</protein>
<keyword evidence="7" id="KW-0378">Hydrolase</keyword>
<evidence type="ECO:0000259" key="8">
    <source>
        <dbReference type="PROSITE" id="PS50879"/>
    </source>
</evidence>
<dbReference type="GO" id="GO:0046872">
    <property type="term" value="F:metal ion binding"/>
    <property type="evidence" value="ECO:0007669"/>
    <property type="project" value="UniProtKB-KW"/>
</dbReference>
<dbReference type="InterPro" id="IPR036397">
    <property type="entry name" value="RNaseH_sf"/>
</dbReference>
<evidence type="ECO:0000256" key="6">
    <source>
        <dbReference type="ARBA" id="ARBA00022759"/>
    </source>
</evidence>
<dbReference type="CDD" id="cd13934">
    <property type="entry name" value="RNase_H_Dikarya_like"/>
    <property type="match status" value="1"/>
</dbReference>
<evidence type="ECO:0000313" key="10">
    <source>
        <dbReference type="Proteomes" id="UP000537989"/>
    </source>
</evidence>
<keyword evidence="5" id="KW-0479">Metal-binding</keyword>
<keyword evidence="6" id="KW-0255">Endonuclease</keyword>
<evidence type="ECO:0000313" key="9">
    <source>
        <dbReference type="EMBL" id="KAF5228024.1"/>
    </source>
</evidence>
<dbReference type="PROSITE" id="PS50879">
    <property type="entry name" value="RNASE_H_1"/>
    <property type="match status" value="1"/>
</dbReference>
<reference evidence="9 10" key="1">
    <citation type="submission" date="2020-02" db="EMBL/GenBank/DDBJ databases">
        <title>Identification and distribution of gene clusters putatively required for synthesis of sphingolipid metabolism inhibitors in phylogenetically diverse species of the filamentous fungus Fusarium.</title>
        <authorList>
            <person name="Kim H.-S."/>
            <person name="Busman M."/>
            <person name="Brown D.W."/>
            <person name="Divon H."/>
            <person name="Uhlig S."/>
            <person name="Proctor R.H."/>
        </authorList>
    </citation>
    <scope>NUCLEOTIDE SEQUENCE [LARGE SCALE GENOMIC DNA]</scope>
    <source>
        <strain evidence="9 10">NRRL 2903</strain>
    </source>
</reference>
<dbReference type="Gene3D" id="3.30.420.10">
    <property type="entry name" value="Ribonuclease H-like superfamily/Ribonuclease H"/>
    <property type="match status" value="1"/>
</dbReference>
<evidence type="ECO:0000256" key="5">
    <source>
        <dbReference type="ARBA" id="ARBA00022723"/>
    </source>
</evidence>